<dbReference type="PROSITE" id="PS50280">
    <property type="entry name" value="SET"/>
    <property type="match status" value="1"/>
</dbReference>
<dbReference type="CDD" id="cd19177">
    <property type="entry name" value="SET_SETD4"/>
    <property type="match status" value="1"/>
</dbReference>
<evidence type="ECO:0000313" key="3">
    <source>
        <dbReference type="Proteomes" id="UP000076632"/>
    </source>
</evidence>
<dbReference type="FunCoup" id="A0A165AI29">
    <property type="interactions" value="70"/>
</dbReference>
<dbReference type="OMA" id="ISHMKDE"/>
<protein>
    <submittedName>
        <fullName evidence="2">SET domain-containing protein</fullName>
    </submittedName>
</protein>
<dbReference type="InterPro" id="IPR044429">
    <property type="entry name" value="SETD4_SET"/>
</dbReference>
<dbReference type="GO" id="GO:0016279">
    <property type="term" value="F:protein-lysine N-methyltransferase activity"/>
    <property type="evidence" value="ECO:0007669"/>
    <property type="project" value="InterPro"/>
</dbReference>
<dbReference type="RefSeq" id="XP_018186067.1">
    <property type="nucleotide sequence ID" value="XM_018333268.1"/>
</dbReference>
<dbReference type="GeneID" id="28898405"/>
<dbReference type="EMBL" id="KV407463">
    <property type="protein sequence ID" value="KZF20512.1"/>
    <property type="molecule type" value="Genomic_DNA"/>
</dbReference>
<accession>A0A165AI29</accession>
<dbReference type="STRING" id="1328760.A0A165AI29"/>
<name>A0A165AI29_XYLHT</name>
<dbReference type="Proteomes" id="UP000076632">
    <property type="component" value="Unassembled WGS sequence"/>
</dbReference>
<sequence>MEIDHAQTHAHCLTWAQEQGIKCDGIEPATIAGRGSGIVATRKLSAGEVVAYLPIKALYATKNVSTEVRIQLTGTTVHGILAASLALEAGLKTVPYGPWRAVWPSKRDFEESMPIMWSSDAQNLLPPFAKELLQAQKQKLETDTAEALHKFPKITGDDYTFHWLIVNTRTFYYVPPGAKKKPPAADCMALCPFTDYFNHSDIGCPVSFDTIGYTIRCDRDYAAGDELYISYGNHSNDFLLVEYGFLLQTNTWDELRLDHLLLQEFTAKQKDQLKQAGFLGNYVLDRDQVCYRTQVAVRLLILPRYKWQRFVHGKDDGGHEQGEVDAFIVRLLQRFLDETVESLSKVDALPQSGPKTLLQKRWLQIRDILTCRIEEMVR</sequence>
<organism evidence="2 3">
    <name type="scientific">Xylona heveae (strain CBS 132557 / TC161)</name>
    <dbReference type="NCBI Taxonomy" id="1328760"/>
    <lineage>
        <taxon>Eukaryota</taxon>
        <taxon>Fungi</taxon>
        <taxon>Dikarya</taxon>
        <taxon>Ascomycota</taxon>
        <taxon>Pezizomycotina</taxon>
        <taxon>Xylonomycetes</taxon>
        <taxon>Xylonales</taxon>
        <taxon>Xylonaceae</taxon>
        <taxon>Xylona</taxon>
    </lineage>
</organism>
<dbReference type="AlphaFoldDB" id="A0A165AI29"/>
<dbReference type="InterPro" id="IPR001214">
    <property type="entry name" value="SET_dom"/>
</dbReference>
<proteinExistence type="predicted"/>
<dbReference type="OrthoDB" id="341421at2759"/>
<dbReference type="Gene3D" id="3.90.1410.10">
    <property type="entry name" value="set domain protein methyltransferase, domain 1"/>
    <property type="match status" value="1"/>
</dbReference>
<dbReference type="PANTHER" id="PTHR13271">
    <property type="entry name" value="UNCHARACTERIZED PUTATIVE METHYLTRANSFERASE"/>
    <property type="match status" value="1"/>
</dbReference>
<feature type="domain" description="SET" evidence="1">
    <location>
        <begin position="24"/>
        <end position="232"/>
    </location>
</feature>
<gene>
    <name evidence="2" type="ORF">L228DRAFT_250223</name>
</gene>
<reference evidence="2 3" key="1">
    <citation type="journal article" date="2016" name="Fungal Biol.">
        <title>The genome of Xylona heveae provides a window into fungal endophytism.</title>
        <authorList>
            <person name="Gazis R."/>
            <person name="Kuo A."/>
            <person name="Riley R."/>
            <person name="LaButti K."/>
            <person name="Lipzen A."/>
            <person name="Lin J."/>
            <person name="Amirebrahimi M."/>
            <person name="Hesse C.N."/>
            <person name="Spatafora J.W."/>
            <person name="Henrissat B."/>
            <person name="Hainaut M."/>
            <person name="Grigoriev I.V."/>
            <person name="Hibbett D.S."/>
        </authorList>
    </citation>
    <scope>NUCLEOTIDE SEQUENCE [LARGE SCALE GENOMIC DNA]</scope>
    <source>
        <strain evidence="2 3">TC161</strain>
    </source>
</reference>
<keyword evidence="3" id="KW-1185">Reference proteome</keyword>
<evidence type="ECO:0000259" key="1">
    <source>
        <dbReference type="PROSITE" id="PS50280"/>
    </source>
</evidence>
<dbReference type="InParanoid" id="A0A165AI29"/>
<dbReference type="InterPro" id="IPR046341">
    <property type="entry name" value="SET_dom_sf"/>
</dbReference>
<dbReference type="Pfam" id="PF00856">
    <property type="entry name" value="SET"/>
    <property type="match status" value="1"/>
</dbReference>
<dbReference type="InterPro" id="IPR050600">
    <property type="entry name" value="SETD3_SETD6_MTase"/>
</dbReference>
<dbReference type="PANTHER" id="PTHR13271:SF137">
    <property type="entry name" value="SET DOMAIN-CONTAINING PROTEIN"/>
    <property type="match status" value="1"/>
</dbReference>
<dbReference type="SUPFAM" id="SSF82199">
    <property type="entry name" value="SET domain"/>
    <property type="match status" value="1"/>
</dbReference>
<evidence type="ECO:0000313" key="2">
    <source>
        <dbReference type="EMBL" id="KZF20512.1"/>
    </source>
</evidence>